<gene>
    <name evidence="2" type="primary">LOC112285205</name>
    <name evidence="1" type="ORF">PHYPA_010475</name>
</gene>
<dbReference type="Gramene" id="Pp3c7_16950V3.1">
    <property type="protein sequence ID" value="PAC:32923674.CDS.1"/>
    <property type="gene ID" value="Pp3c7_16950"/>
</dbReference>
<organism evidence="1">
    <name type="scientific">Physcomitrium patens</name>
    <name type="common">Spreading-leaved earth moss</name>
    <name type="synonym">Physcomitrella patens</name>
    <dbReference type="NCBI Taxonomy" id="3218"/>
    <lineage>
        <taxon>Eukaryota</taxon>
        <taxon>Viridiplantae</taxon>
        <taxon>Streptophyta</taxon>
        <taxon>Embryophyta</taxon>
        <taxon>Bryophyta</taxon>
        <taxon>Bryophytina</taxon>
        <taxon>Bryopsida</taxon>
        <taxon>Funariidae</taxon>
        <taxon>Funariales</taxon>
        <taxon>Funariaceae</taxon>
        <taxon>Physcomitrium</taxon>
    </lineage>
</organism>
<dbReference type="Proteomes" id="UP000006727">
    <property type="component" value="Chromosome 7"/>
</dbReference>
<protein>
    <submittedName>
        <fullName evidence="1 2">Uncharacterized protein</fullName>
    </submittedName>
</protein>
<name>A0A2K1KBZ2_PHYPA</name>
<dbReference type="EMBL" id="ABEU02000007">
    <property type="protein sequence ID" value="PNR51289.1"/>
    <property type="molecule type" value="Genomic_DNA"/>
</dbReference>
<proteinExistence type="predicted"/>
<reference evidence="2" key="3">
    <citation type="submission" date="2020-12" db="UniProtKB">
        <authorList>
            <consortium name="EnsemblPlants"/>
        </authorList>
    </citation>
    <scope>IDENTIFICATION</scope>
</reference>
<reference evidence="1 3" key="2">
    <citation type="journal article" date="2018" name="Plant J.">
        <title>The Physcomitrella patens chromosome-scale assembly reveals moss genome structure and evolution.</title>
        <authorList>
            <person name="Lang D."/>
            <person name="Ullrich K.K."/>
            <person name="Murat F."/>
            <person name="Fuchs J."/>
            <person name="Jenkins J."/>
            <person name="Haas F.B."/>
            <person name="Piednoel M."/>
            <person name="Gundlach H."/>
            <person name="Van Bel M."/>
            <person name="Meyberg R."/>
            <person name="Vives C."/>
            <person name="Morata J."/>
            <person name="Symeonidi A."/>
            <person name="Hiss M."/>
            <person name="Muchero W."/>
            <person name="Kamisugi Y."/>
            <person name="Saleh O."/>
            <person name="Blanc G."/>
            <person name="Decker E.L."/>
            <person name="van Gessel N."/>
            <person name="Grimwood J."/>
            <person name="Hayes R.D."/>
            <person name="Graham S.W."/>
            <person name="Gunter L.E."/>
            <person name="McDaniel S.F."/>
            <person name="Hoernstein S.N.W."/>
            <person name="Larsson A."/>
            <person name="Li F.W."/>
            <person name="Perroud P.F."/>
            <person name="Phillips J."/>
            <person name="Ranjan P."/>
            <person name="Rokshar D.S."/>
            <person name="Rothfels C.J."/>
            <person name="Schneider L."/>
            <person name="Shu S."/>
            <person name="Stevenson D.W."/>
            <person name="Thummler F."/>
            <person name="Tillich M."/>
            <person name="Villarreal Aguilar J.C."/>
            <person name="Widiez T."/>
            <person name="Wong G.K."/>
            <person name="Wymore A."/>
            <person name="Zhang Y."/>
            <person name="Zimmer A.D."/>
            <person name="Quatrano R.S."/>
            <person name="Mayer K.F.X."/>
            <person name="Goodstein D."/>
            <person name="Casacuberta J.M."/>
            <person name="Vandepoele K."/>
            <person name="Reski R."/>
            <person name="Cuming A.C."/>
            <person name="Tuskan G.A."/>
            <person name="Maumus F."/>
            <person name="Salse J."/>
            <person name="Schmutz J."/>
            <person name="Rensing S.A."/>
        </authorList>
    </citation>
    <scope>NUCLEOTIDE SEQUENCE [LARGE SCALE GENOMIC DNA]</scope>
    <source>
        <strain evidence="2 3">cv. Gransden 2004</strain>
    </source>
</reference>
<evidence type="ECO:0000313" key="3">
    <source>
        <dbReference type="Proteomes" id="UP000006727"/>
    </source>
</evidence>
<reference evidence="1 3" key="1">
    <citation type="journal article" date="2008" name="Science">
        <title>The Physcomitrella genome reveals evolutionary insights into the conquest of land by plants.</title>
        <authorList>
            <person name="Rensing S."/>
            <person name="Lang D."/>
            <person name="Zimmer A."/>
            <person name="Terry A."/>
            <person name="Salamov A."/>
            <person name="Shapiro H."/>
            <person name="Nishiyama T."/>
            <person name="Perroud P.-F."/>
            <person name="Lindquist E."/>
            <person name="Kamisugi Y."/>
            <person name="Tanahashi T."/>
            <person name="Sakakibara K."/>
            <person name="Fujita T."/>
            <person name="Oishi K."/>
            <person name="Shin-I T."/>
            <person name="Kuroki Y."/>
            <person name="Toyoda A."/>
            <person name="Suzuki Y."/>
            <person name="Hashimoto A."/>
            <person name="Yamaguchi K."/>
            <person name="Sugano A."/>
            <person name="Kohara Y."/>
            <person name="Fujiyama A."/>
            <person name="Anterola A."/>
            <person name="Aoki S."/>
            <person name="Ashton N."/>
            <person name="Barbazuk W.B."/>
            <person name="Barker E."/>
            <person name="Bennetzen J."/>
            <person name="Bezanilla M."/>
            <person name="Blankenship R."/>
            <person name="Cho S.H."/>
            <person name="Dutcher S."/>
            <person name="Estelle M."/>
            <person name="Fawcett J.A."/>
            <person name="Gundlach H."/>
            <person name="Hanada K."/>
            <person name="Heyl A."/>
            <person name="Hicks K.A."/>
            <person name="Hugh J."/>
            <person name="Lohr M."/>
            <person name="Mayer K."/>
            <person name="Melkozernov A."/>
            <person name="Murata T."/>
            <person name="Nelson D."/>
            <person name="Pils B."/>
            <person name="Prigge M."/>
            <person name="Reiss B."/>
            <person name="Renner T."/>
            <person name="Rombauts S."/>
            <person name="Rushton P."/>
            <person name="Sanderfoot A."/>
            <person name="Schween G."/>
            <person name="Shiu S.-H."/>
            <person name="Stueber K."/>
            <person name="Theodoulou F.L."/>
            <person name="Tu H."/>
            <person name="Van de Peer Y."/>
            <person name="Verrier P.J."/>
            <person name="Waters E."/>
            <person name="Wood A."/>
            <person name="Yang L."/>
            <person name="Cove D."/>
            <person name="Cuming A."/>
            <person name="Hasebe M."/>
            <person name="Lucas S."/>
            <person name="Mishler D.B."/>
            <person name="Reski R."/>
            <person name="Grigoriev I."/>
            <person name="Quatrano R.S."/>
            <person name="Boore J.L."/>
        </authorList>
    </citation>
    <scope>NUCLEOTIDE SEQUENCE [LARGE SCALE GENOMIC DNA]</scope>
    <source>
        <strain evidence="2 3">cv. Gransden 2004</strain>
    </source>
</reference>
<evidence type="ECO:0000313" key="1">
    <source>
        <dbReference type="EMBL" id="PNR51289.1"/>
    </source>
</evidence>
<keyword evidence="3" id="KW-1185">Reference proteome</keyword>
<accession>A0A2K1KBZ2</accession>
<sequence>MGQSGIWVCASSGVEVGAPRSEANFCLIDVVLSGKGVCSTLFFRKEYFEEASS</sequence>
<dbReference type="EnsemblPlants" id="Pp3c7_16950V3.1">
    <property type="protein sequence ID" value="PAC:32923674.CDS.1"/>
    <property type="gene ID" value="Pp3c7_16950"/>
</dbReference>
<dbReference type="AlphaFoldDB" id="A0A2K1KBZ2"/>
<evidence type="ECO:0000313" key="2">
    <source>
        <dbReference type="EnsemblPlants" id="PAC:32923674.CDS.1"/>
    </source>
</evidence>